<dbReference type="PANTHER" id="PTHR13542">
    <property type="entry name" value="LSM12 HOMOLOG"/>
    <property type="match status" value="1"/>
</dbReference>
<dbReference type="Proteomes" id="UP000694864">
    <property type="component" value="Chromosome 5"/>
</dbReference>
<evidence type="ECO:0000313" key="2">
    <source>
        <dbReference type="Proteomes" id="UP000694864"/>
    </source>
</evidence>
<dbReference type="PROSITE" id="PS52001">
    <property type="entry name" value="AD"/>
    <property type="match status" value="1"/>
</dbReference>
<gene>
    <name evidence="3" type="primary">LOC104788113</name>
</gene>
<sequence>MKTAKATVAKDDGGREGEKFALGKVYAVKLTTGDEFNGIVLAYDSVPNFAIFEEGTKPKPLDSKTLRMVNANYITELKNLGRVKDPLAKKPLANLDELIKKEVNGIRDVERIGVGVTAEAQMIFDAITKTLPARWDNKNILVMREVLVRSPYDSDSVFGGTRAANDQVKNVLKHVRKKLQLGGDA</sequence>
<dbReference type="InterPro" id="IPR047574">
    <property type="entry name" value="AD"/>
</dbReference>
<dbReference type="SMART" id="SM00995">
    <property type="entry name" value="AD"/>
    <property type="match status" value="1"/>
</dbReference>
<accession>A0ABM0Z8Y9</accession>
<reference evidence="2" key="1">
    <citation type="journal article" date="2014" name="Nat. Commun.">
        <title>The emerging biofuel crop Camelina sativa retains a highly undifferentiated hexaploid genome structure.</title>
        <authorList>
            <person name="Kagale S."/>
            <person name="Koh C."/>
            <person name="Nixon J."/>
            <person name="Bollina V."/>
            <person name="Clarke W.E."/>
            <person name="Tuteja R."/>
            <person name="Spillane C."/>
            <person name="Robinson S.J."/>
            <person name="Links M.G."/>
            <person name="Clarke C."/>
            <person name="Higgins E.E."/>
            <person name="Huebert T."/>
            <person name="Sharpe A.G."/>
            <person name="Parkin I.A."/>
        </authorList>
    </citation>
    <scope>NUCLEOTIDE SEQUENCE [LARGE SCALE GENOMIC DNA]</scope>
    <source>
        <strain evidence="2">cv. DH55</strain>
    </source>
</reference>
<keyword evidence="2" id="KW-1185">Reference proteome</keyword>
<proteinExistence type="predicted"/>
<reference evidence="3" key="2">
    <citation type="submission" date="2025-08" db="UniProtKB">
        <authorList>
            <consortium name="RefSeq"/>
        </authorList>
    </citation>
    <scope>IDENTIFICATION</scope>
    <source>
        <tissue evidence="3">Leaf</tissue>
    </source>
</reference>
<dbReference type="InterPro" id="IPR019181">
    <property type="entry name" value="LSM12_ABD"/>
</dbReference>
<name>A0ABM0Z8Y9_CAMSA</name>
<dbReference type="Pfam" id="PF09793">
    <property type="entry name" value="AD"/>
    <property type="match status" value="1"/>
</dbReference>
<feature type="domain" description="AD" evidence="1">
    <location>
        <begin position="91"/>
        <end position="180"/>
    </location>
</feature>
<organism evidence="2 3">
    <name type="scientific">Camelina sativa</name>
    <name type="common">False flax</name>
    <name type="synonym">Myagrum sativum</name>
    <dbReference type="NCBI Taxonomy" id="90675"/>
    <lineage>
        <taxon>Eukaryota</taxon>
        <taxon>Viridiplantae</taxon>
        <taxon>Streptophyta</taxon>
        <taxon>Embryophyta</taxon>
        <taxon>Tracheophyta</taxon>
        <taxon>Spermatophyta</taxon>
        <taxon>Magnoliopsida</taxon>
        <taxon>eudicotyledons</taxon>
        <taxon>Gunneridae</taxon>
        <taxon>Pentapetalae</taxon>
        <taxon>rosids</taxon>
        <taxon>malvids</taxon>
        <taxon>Brassicales</taxon>
        <taxon>Brassicaceae</taxon>
        <taxon>Camelineae</taxon>
        <taxon>Camelina</taxon>
    </lineage>
</organism>
<evidence type="ECO:0000313" key="3">
    <source>
        <dbReference type="RefSeq" id="XP_010512102.1"/>
    </source>
</evidence>
<protein>
    <submittedName>
        <fullName evidence="3">Protein LSM12 homolog B-like isoform X2</fullName>
    </submittedName>
</protein>
<dbReference type="RefSeq" id="XP_010512102.1">
    <property type="nucleotide sequence ID" value="XM_010513800.2"/>
</dbReference>
<dbReference type="GeneID" id="104788113"/>
<dbReference type="InterPro" id="IPR039683">
    <property type="entry name" value="Lsm12-like"/>
</dbReference>
<evidence type="ECO:0000259" key="1">
    <source>
        <dbReference type="PROSITE" id="PS52001"/>
    </source>
</evidence>